<reference evidence="1" key="1">
    <citation type="submission" date="2022-09" db="EMBL/GenBank/DDBJ databases">
        <title>Complete Genomes of Fervidibacillus albus and Fervidibacillus halotolerans isolated from tidal flat sediments.</title>
        <authorList>
            <person name="Kwon K.K."/>
            <person name="Yang S.-H."/>
            <person name="Park M.J."/>
            <person name="Oh H.-M."/>
        </authorList>
    </citation>
    <scope>NUCLEOTIDE SEQUENCE</scope>
    <source>
        <strain evidence="1">MEBiC13591</strain>
    </source>
</reference>
<organism evidence="1 2">
    <name type="scientific">Fervidibacillus albus</name>
    <dbReference type="NCBI Taxonomy" id="2980026"/>
    <lineage>
        <taxon>Bacteria</taxon>
        <taxon>Bacillati</taxon>
        <taxon>Bacillota</taxon>
        <taxon>Bacilli</taxon>
        <taxon>Bacillales</taxon>
        <taxon>Bacillaceae</taxon>
        <taxon>Fervidibacillus</taxon>
    </lineage>
</organism>
<dbReference type="SUPFAM" id="SSF63418">
    <property type="entry name" value="MurE/MurF N-terminal domain"/>
    <property type="match status" value="1"/>
</dbReference>
<evidence type="ECO:0000313" key="2">
    <source>
        <dbReference type="Proteomes" id="UP001164718"/>
    </source>
</evidence>
<accession>A0A9E8LWZ7</accession>
<dbReference type="KEGG" id="faf:OE104_04745"/>
<dbReference type="Proteomes" id="UP001164718">
    <property type="component" value="Chromosome"/>
</dbReference>
<keyword evidence="2" id="KW-1185">Reference proteome</keyword>
<proteinExistence type="predicted"/>
<dbReference type="InterPro" id="IPR035911">
    <property type="entry name" value="MurE/MurF_N"/>
</dbReference>
<dbReference type="RefSeq" id="WP_275418427.1">
    <property type="nucleotide sequence ID" value="NZ_CP106878.1"/>
</dbReference>
<protein>
    <submittedName>
        <fullName evidence="1">Uncharacterized protein</fullName>
    </submittedName>
</protein>
<dbReference type="EMBL" id="CP106878">
    <property type="protein sequence ID" value="WAA10631.1"/>
    <property type="molecule type" value="Genomic_DNA"/>
</dbReference>
<gene>
    <name evidence="1" type="ORF">OE104_04745</name>
</gene>
<evidence type="ECO:0000313" key="1">
    <source>
        <dbReference type="EMBL" id="WAA10631.1"/>
    </source>
</evidence>
<sequence length="140" mass="16103">MYITYENIARLFPQSKGMKNDKIRFETISFCTNKEQPNGLFIPLFENDLEEAEKNGAIAALWSRNEPLPLSIGMDFPILYVNHLQEAAIQIVEHFGVNHINHDTKMIIGNRSIDEQFTMAPSAANQKHFLLLLDEWKGRV</sequence>
<name>A0A9E8LWZ7_9BACI</name>
<dbReference type="AlphaFoldDB" id="A0A9E8LWZ7"/>